<accession>A0A2N9XVM5</accession>
<name>A0A2N9XVM5_9NEIS</name>
<dbReference type="GO" id="GO:0005524">
    <property type="term" value="F:ATP binding"/>
    <property type="evidence" value="ECO:0007669"/>
    <property type="project" value="TreeGrafter"/>
</dbReference>
<evidence type="ECO:0000313" key="9">
    <source>
        <dbReference type="Proteomes" id="UP000229434"/>
    </source>
</evidence>
<dbReference type="PANTHER" id="PTHR30115">
    <property type="entry name" value="NITROGEN REGULATORY PROTEIN P-II"/>
    <property type="match status" value="1"/>
</dbReference>
<gene>
    <name evidence="8" type="ORF">BHC49_10685</name>
</gene>
<keyword evidence="5" id="KW-0804">Transcription</keyword>
<protein>
    <submittedName>
        <fullName evidence="8">Transcriptional regulator</fullName>
    </submittedName>
</protein>
<keyword evidence="3" id="KW-0547">Nucleotide-binding</keyword>
<evidence type="ECO:0000256" key="5">
    <source>
        <dbReference type="ARBA" id="ARBA00023163"/>
    </source>
</evidence>
<evidence type="ECO:0000256" key="1">
    <source>
        <dbReference type="ARBA" id="ARBA00011233"/>
    </source>
</evidence>
<dbReference type="InterPro" id="IPR002332">
    <property type="entry name" value="N-reg_PII_urydylation_site"/>
</dbReference>
<dbReference type="GO" id="GO:0005829">
    <property type="term" value="C:cytosol"/>
    <property type="evidence" value="ECO:0007669"/>
    <property type="project" value="TreeGrafter"/>
</dbReference>
<organism evidence="8 9">
    <name type="scientific">Snodgrassella alvi</name>
    <dbReference type="NCBI Taxonomy" id="1196083"/>
    <lineage>
        <taxon>Bacteria</taxon>
        <taxon>Pseudomonadati</taxon>
        <taxon>Pseudomonadota</taxon>
        <taxon>Betaproteobacteria</taxon>
        <taxon>Neisseriales</taxon>
        <taxon>Neisseriaceae</taxon>
        <taxon>Snodgrassella</taxon>
    </lineage>
</organism>
<dbReference type="SUPFAM" id="SSF54913">
    <property type="entry name" value="GlnB-like"/>
    <property type="match status" value="1"/>
</dbReference>
<dbReference type="RefSeq" id="WP_100138090.1">
    <property type="nucleotide sequence ID" value="NZ_MEIS01000122.1"/>
</dbReference>
<comment type="subunit">
    <text evidence="1">Homotrimer.</text>
</comment>
<evidence type="ECO:0000256" key="6">
    <source>
        <dbReference type="PIRSR" id="PIRSR039144-50"/>
    </source>
</evidence>
<dbReference type="PROSITE" id="PS51343">
    <property type="entry name" value="PII_GLNB_DOM"/>
    <property type="match status" value="1"/>
</dbReference>
<dbReference type="AlphaFoldDB" id="A0A2N9XVM5"/>
<proteinExistence type="predicted"/>
<dbReference type="EMBL" id="MEIS01000122">
    <property type="protein sequence ID" value="PIT53615.1"/>
    <property type="molecule type" value="Genomic_DNA"/>
</dbReference>
<evidence type="ECO:0000313" key="8">
    <source>
        <dbReference type="EMBL" id="PIT53615.1"/>
    </source>
</evidence>
<dbReference type="InterPro" id="IPR011322">
    <property type="entry name" value="N-reg_PII-like_a/b"/>
</dbReference>
<dbReference type="GO" id="GO:0030234">
    <property type="term" value="F:enzyme regulator activity"/>
    <property type="evidence" value="ECO:0007669"/>
    <property type="project" value="InterPro"/>
</dbReference>
<dbReference type="PROSITE" id="PS00496">
    <property type="entry name" value="PII_GLNB_UMP"/>
    <property type="match status" value="1"/>
</dbReference>
<evidence type="ECO:0000256" key="4">
    <source>
        <dbReference type="ARBA" id="ARBA00023015"/>
    </source>
</evidence>
<evidence type="ECO:0000256" key="7">
    <source>
        <dbReference type="PIRSR" id="PIRSR602187-50"/>
    </source>
</evidence>
<reference evidence="8 9" key="1">
    <citation type="journal article" date="2017" name="MBio">
        <title>Type VI secretion-mediated competition in the bee gut microbiome.</title>
        <authorList>
            <person name="Steele M.I."/>
            <person name="Kwong W.K."/>
            <person name="Powell J.E."/>
            <person name="Whiteley M."/>
            <person name="Moran N.A."/>
        </authorList>
    </citation>
    <scope>NUCLEOTIDE SEQUENCE [LARGE SCALE GENOMIC DNA]</scope>
    <source>
        <strain evidence="8 9">Nev3CBA3</strain>
    </source>
</reference>
<dbReference type="GO" id="GO:0006808">
    <property type="term" value="P:regulation of nitrogen utilization"/>
    <property type="evidence" value="ECO:0007669"/>
    <property type="project" value="InterPro"/>
</dbReference>
<dbReference type="PANTHER" id="PTHR30115:SF11">
    <property type="entry name" value="NITROGEN REGULATORY PROTEIN P-II HOMOLOG"/>
    <property type="match status" value="1"/>
</dbReference>
<dbReference type="Gene3D" id="3.30.70.120">
    <property type="match status" value="1"/>
</dbReference>
<evidence type="ECO:0000256" key="3">
    <source>
        <dbReference type="ARBA" id="ARBA00022741"/>
    </source>
</evidence>
<dbReference type="Proteomes" id="UP000229434">
    <property type="component" value="Unassembled WGS sequence"/>
</dbReference>
<dbReference type="FunFam" id="3.30.70.120:FF:000001">
    <property type="entry name" value="Nitrogen regulatory protein P-II"/>
    <property type="match status" value="1"/>
</dbReference>
<sequence>MKKITAMIKPFKLDDVREALAEIGVQGMTVSEVKGFGRQKGHTEIYRGAEYEVDFLPKIKIEVVLVDELVERAVEAIITSARAGKVGDGKIFVLPVEEVVRIRTGETGSAAV</sequence>
<dbReference type="InterPro" id="IPR002187">
    <property type="entry name" value="N-reg_PII"/>
</dbReference>
<dbReference type="PRINTS" id="PR00340">
    <property type="entry name" value="PIIGLNB"/>
</dbReference>
<dbReference type="PIRSF" id="PIRSF039144">
    <property type="entry name" value="GlnB"/>
    <property type="match status" value="1"/>
</dbReference>
<keyword evidence="4" id="KW-0805">Transcription regulation</keyword>
<dbReference type="SMART" id="SM00938">
    <property type="entry name" value="P-II"/>
    <property type="match status" value="1"/>
</dbReference>
<evidence type="ECO:0000256" key="2">
    <source>
        <dbReference type="ARBA" id="ARBA00022553"/>
    </source>
</evidence>
<feature type="modified residue" description="O-UMP-tyrosine" evidence="6">
    <location>
        <position position="51"/>
    </location>
</feature>
<dbReference type="Pfam" id="PF00543">
    <property type="entry name" value="P-II"/>
    <property type="match status" value="1"/>
</dbReference>
<keyword evidence="2 7" id="KW-0597">Phosphoprotein</keyword>
<comment type="caution">
    <text evidence="8">The sequence shown here is derived from an EMBL/GenBank/DDBJ whole genome shotgun (WGS) entry which is preliminary data.</text>
</comment>
<dbReference type="InterPro" id="IPR015867">
    <property type="entry name" value="N-reg_PII/ATP_PRibTrfase_C"/>
</dbReference>